<dbReference type="PANTHER" id="PTHR42736">
    <property type="entry name" value="PROTEIN-GLUTAMINE GAMMA-GLUTAMYLTRANSFERASE"/>
    <property type="match status" value="1"/>
</dbReference>
<gene>
    <name evidence="3" type="ORF">IXC47_00815</name>
</gene>
<feature type="transmembrane region" description="Helical" evidence="1">
    <location>
        <begin position="111"/>
        <end position="128"/>
    </location>
</feature>
<keyword evidence="1" id="KW-0812">Transmembrane</keyword>
<keyword evidence="4" id="KW-1185">Reference proteome</keyword>
<dbReference type="SUPFAM" id="SSF54001">
    <property type="entry name" value="Cysteine proteinases"/>
    <property type="match status" value="1"/>
</dbReference>
<dbReference type="EMBL" id="JADOEL010000001">
    <property type="protein sequence ID" value="MBF8176216.1"/>
    <property type="molecule type" value="Genomic_DNA"/>
</dbReference>
<dbReference type="SMART" id="SM00460">
    <property type="entry name" value="TGc"/>
    <property type="match status" value="1"/>
</dbReference>
<feature type="domain" description="Transglutaminase-like" evidence="2">
    <location>
        <begin position="410"/>
        <end position="481"/>
    </location>
</feature>
<evidence type="ECO:0000256" key="1">
    <source>
        <dbReference type="SAM" id="Phobius"/>
    </source>
</evidence>
<dbReference type="Pfam" id="PF13559">
    <property type="entry name" value="DUF4129"/>
    <property type="match status" value="1"/>
</dbReference>
<dbReference type="Pfam" id="PF11992">
    <property type="entry name" value="TgpA_N"/>
    <property type="match status" value="1"/>
</dbReference>
<feature type="transmembrane region" description="Helical" evidence="1">
    <location>
        <begin position="134"/>
        <end position="156"/>
    </location>
</feature>
<feature type="transmembrane region" description="Helical" evidence="1">
    <location>
        <begin position="66"/>
        <end position="99"/>
    </location>
</feature>
<name>A0ABS0EN48_9BURK</name>
<evidence type="ECO:0000259" key="2">
    <source>
        <dbReference type="SMART" id="SM00460"/>
    </source>
</evidence>
<accession>A0ABS0EN48</accession>
<dbReference type="Proteomes" id="UP000657372">
    <property type="component" value="Unassembled WGS sequence"/>
</dbReference>
<dbReference type="Gene3D" id="3.10.620.30">
    <property type="match status" value="1"/>
</dbReference>
<dbReference type="InterPro" id="IPR052901">
    <property type="entry name" value="Bact_TGase-like"/>
</dbReference>
<reference evidence="3 4" key="1">
    <citation type="submission" date="2020-11" db="EMBL/GenBank/DDBJ databases">
        <title>WGS of Herminiimonas contaminans strain Marseille-Q4544 isolated from planarians Schmidtea mediterranea.</title>
        <authorList>
            <person name="Kangale L."/>
        </authorList>
    </citation>
    <scope>NUCLEOTIDE SEQUENCE [LARGE SCALE GENOMIC DNA]</scope>
    <source>
        <strain evidence="3 4">Marseille-Q4544</strain>
    </source>
</reference>
<comment type="caution">
    <text evidence="3">The sequence shown here is derived from an EMBL/GenBank/DDBJ whole genome shotgun (WGS) entry which is preliminary data.</text>
</comment>
<feature type="transmembrane region" description="Helical" evidence="1">
    <location>
        <begin position="556"/>
        <end position="579"/>
    </location>
</feature>
<proteinExistence type="predicted"/>
<feature type="transmembrane region" description="Helical" evidence="1">
    <location>
        <begin position="168"/>
        <end position="187"/>
    </location>
</feature>
<protein>
    <submittedName>
        <fullName evidence="3">DUF3488 domain-containing transglutaminase family protein</fullName>
    </submittedName>
</protein>
<organism evidence="3 4">
    <name type="scientific">Herminiimonas contaminans</name>
    <dbReference type="NCBI Taxonomy" id="1111140"/>
    <lineage>
        <taxon>Bacteria</taxon>
        <taxon>Pseudomonadati</taxon>
        <taxon>Pseudomonadota</taxon>
        <taxon>Betaproteobacteria</taxon>
        <taxon>Burkholderiales</taxon>
        <taxon>Oxalobacteraceae</taxon>
        <taxon>Herminiimonas</taxon>
    </lineage>
</organism>
<dbReference type="Pfam" id="PF01841">
    <property type="entry name" value="Transglut_core"/>
    <property type="match status" value="1"/>
</dbReference>
<keyword evidence="1" id="KW-0472">Membrane</keyword>
<evidence type="ECO:0000313" key="4">
    <source>
        <dbReference type="Proteomes" id="UP000657372"/>
    </source>
</evidence>
<dbReference type="InterPro" id="IPR025403">
    <property type="entry name" value="TgpA-like_C"/>
</dbReference>
<evidence type="ECO:0000313" key="3">
    <source>
        <dbReference type="EMBL" id="MBF8176216.1"/>
    </source>
</evidence>
<dbReference type="InterPro" id="IPR038765">
    <property type="entry name" value="Papain-like_cys_pep_sf"/>
</dbReference>
<dbReference type="PANTHER" id="PTHR42736:SF1">
    <property type="entry name" value="PROTEIN-GLUTAMINE GAMMA-GLUTAMYLTRANSFERASE"/>
    <property type="match status" value="1"/>
</dbReference>
<keyword evidence="1" id="KW-1133">Transmembrane helix</keyword>
<dbReference type="InterPro" id="IPR002931">
    <property type="entry name" value="Transglutaminase-like"/>
</dbReference>
<dbReference type="RefSeq" id="WP_195874423.1">
    <property type="nucleotide sequence ID" value="NZ_JADOEL010000001.1"/>
</dbReference>
<sequence length="669" mass="74569">MKLLAQMLRPMSRDKANTLLLLCACALVLAPNVANLPPWIVATCSVMLLWRGWITFRGNRMPSRWLLLPLALLTMGGVYLTFRTFVGSEAGVAVLTLLLTFKLLEMHASRDLFAVVFLSFFLLLTNFFNSQSLAIAALSIITIIVMLAAQLSFQYTDAIPSLRKRLQLASKILLLAVPLTVVLFILFPRIQGPLWGMPNDSRTARSGLSSSMSPGNIAKLALSGEVAFRVKFTDTVPPSHQLYWRGIVLDQYDGRTWTKAAASRRNNQTPLQTHGNPVHYQVTQEASSEPWLFALELPTSMPQLAGKFVANTSSYELRTARPITERIRYDVTSHLAFDFLPQADANVLKQWLALPPDYNPRTLALAAQIRRESIDDQAAIDRVLQLFRSDPFRYTLEPPLLGVNSVDDFLFSTRAGFCEHYASALVVLMRAMGIPARVVTGYQGGQINPVDGYMIVRQSDAHAWTEVWLAERGWVRVDPTAVIAPERISRDTATTDAGEPVLDGLLNTNSNPASWLRSMRFQWEAINNGWNQWVLNYTPDEQKNLLRSLGFGNIDWQTLVLLLLLAGATVMAALAALLLGVRRKGDPLTATYAQFGKLMARHGYPRQAHEGPRSYALRLLAADTALTDKRKHAAGKFMTLYEQVRYGRAEDLSPSDALATLKSLLTQIR</sequence>
<dbReference type="InterPro" id="IPR021878">
    <property type="entry name" value="TgpA_N"/>
</dbReference>